<keyword evidence="3 6" id="KW-0326">Glycosidase</keyword>
<evidence type="ECO:0000259" key="5">
    <source>
        <dbReference type="Pfam" id="PF01156"/>
    </source>
</evidence>
<feature type="region of interest" description="Disordered" evidence="4">
    <location>
        <begin position="1"/>
        <end position="20"/>
    </location>
</feature>
<proteinExistence type="inferred from homology"/>
<keyword evidence="7" id="KW-1185">Reference proteome</keyword>
<evidence type="ECO:0000256" key="2">
    <source>
        <dbReference type="ARBA" id="ARBA00022801"/>
    </source>
</evidence>
<feature type="compositionally biased region" description="Acidic residues" evidence="4">
    <location>
        <begin position="357"/>
        <end position="372"/>
    </location>
</feature>
<organism evidence="6 7">
    <name type="scientific">Tilletia horrida</name>
    <dbReference type="NCBI Taxonomy" id="155126"/>
    <lineage>
        <taxon>Eukaryota</taxon>
        <taxon>Fungi</taxon>
        <taxon>Dikarya</taxon>
        <taxon>Basidiomycota</taxon>
        <taxon>Ustilaginomycotina</taxon>
        <taxon>Exobasidiomycetes</taxon>
        <taxon>Tilletiales</taxon>
        <taxon>Tilletiaceae</taxon>
        <taxon>Tilletia</taxon>
    </lineage>
</organism>
<dbReference type="GO" id="GO:0006152">
    <property type="term" value="P:purine nucleoside catabolic process"/>
    <property type="evidence" value="ECO:0007669"/>
    <property type="project" value="TreeGrafter"/>
</dbReference>
<dbReference type="InterPro" id="IPR001910">
    <property type="entry name" value="Inosine/uridine_hydrolase_dom"/>
</dbReference>
<dbReference type="InterPro" id="IPR036452">
    <property type="entry name" value="Ribo_hydro-like"/>
</dbReference>
<comment type="similarity">
    <text evidence="1">Belongs to the IUNH family.</text>
</comment>
<evidence type="ECO:0000256" key="3">
    <source>
        <dbReference type="ARBA" id="ARBA00023295"/>
    </source>
</evidence>
<evidence type="ECO:0000313" key="6">
    <source>
        <dbReference type="EMBL" id="KAK0536691.1"/>
    </source>
</evidence>
<protein>
    <submittedName>
        <fullName evidence="6">Uridine nucleosidase 1</fullName>
        <ecNumber evidence="6">3.2.2.3</ecNumber>
    </submittedName>
</protein>
<dbReference type="SUPFAM" id="SSF53590">
    <property type="entry name" value="Nucleoside hydrolase"/>
    <property type="match status" value="1"/>
</dbReference>
<dbReference type="GO" id="GO:0045437">
    <property type="term" value="F:uridine nucleosidase activity"/>
    <property type="evidence" value="ECO:0007669"/>
    <property type="project" value="UniProtKB-EC"/>
</dbReference>
<dbReference type="GO" id="GO:0008477">
    <property type="term" value="F:purine nucleosidase activity"/>
    <property type="evidence" value="ECO:0007669"/>
    <property type="project" value="TreeGrafter"/>
</dbReference>
<feature type="compositionally biased region" description="Gly residues" evidence="4">
    <location>
        <begin position="346"/>
        <end position="356"/>
    </location>
</feature>
<dbReference type="Gene3D" id="3.90.245.10">
    <property type="entry name" value="Ribonucleoside hydrolase-like"/>
    <property type="match status" value="2"/>
</dbReference>
<dbReference type="EC" id="3.2.2.3" evidence="6"/>
<dbReference type="AlphaFoldDB" id="A0AAN6GGR3"/>
<evidence type="ECO:0000256" key="4">
    <source>
        <dbReference type="SAM" id="MobiDB-lite"/>
    </source>
</evidence>
<feature type="compositionally biased region" description="Polar residues" evidence="4">
    <location>
        <begin position="1"/>
        <end position="18"/>
    </location>
</feature>
<sequence>MYGRSASGSTGTPGQQERTPLWLDCDPGHDDACALLLAIHHPSLDLLGVSTVGGNAPGASTCANAAQLLVAFGAPESVELWRGSDLPLLKAPRHGDVAIHGEGGLGGVTGLPILSDPSVQRRFTGPRSSFYSAESSLIPPHEPAAVVNRLAELVSARMRERKPKLHIAITGPCTNIALFCKMYPHLLAGVEQIVLMGGVAGGAGNRGPLAEFNILCDPEAAAIVFDADIKTVMAGLNVTHTAIFTRDLHARLLKGTNMAPIPAGGPSPVRVTLSSILTFFASTYASEFGFVLGPPVHDSLALMYIIEPQLFWTYGTPATAIHGRRQQPNPYLANPLPKRARQGSRAGAGAGAGGDGGDNDEDDDDDDDDNDDVEHIETKDEMMYDRLRTDALEPWFGWDRPVIPPVRYRVQVECTPRSLAEGATVVDWWGNWGFDESAGWGRGGKNVEVLEEVDTRKMWDIFFEVVDRAESVLHPSR</sequence>
<dbReference type="EMBL" id="JAPDMQ010000072">
    <property type="protein sequence ID" value="KAK0536691.1"/>
    <property type="molecule type" value="Genomic_DNA"/>
</dbReference>
<name>A0AAN6GGR3_9BASI</name>
<comment type="caution">
    <text evidence="6">The sequence shown here is derived from an EMBL/GenBank/DDBJ whole genome shotgun (WGS) entry which is preliminary data.</text>
</comment>
<dbReference type="PANTHER" id="PTHR12304">
    <property type="entry name" value="INOSINE-URIDINE PREFERRING NUCLEOSIDE HYDROLASE"/>
    <property type="match status" value="1"/>
</dbReference>
<dbReference type="Proteomes" id="UP001176521">
    <property type="component" value="Unassembled WGS sequence"/>
</dbReference>
<dbReference type="PANTHER" id="PTHR12304:SF4">
    <property type="entry name" value="URIDINE NUCLEOSIDASE"/>
    <property type="match status" value="1"/>
</dbReference>
<keyword evidence="2 6" id="KW-0378">Hydrolase</keyword>
<evidence type="ECO:0000313" key="7">
    <source>
        <dbReference type="Proteomes" id="UP001176521"/>
    </source>
</evidence>
<reference evidence="6" key="1">
    <citation type="journal article" date="2023" name="PhytoFront">
        <title>Draft Genome Resources of Seven Strains of Tilletia horrida, Causal Agent of Kernel Smut of Rice.</title>
        <authorList>
            <person name="Khanal S."/>
            <person name="Antony Babu S."/>
            <person name="Zhou X.G."/>
        </authorList>
    </citation>
    <scope>NUCLEOTIDE SEQUENCE</scope>
    <source>
        <strain evidence="6">TX3</strain>
    </source>
</reference>
<feature type="region of interest" description="Disordered" evidence="4">
    <location>
        <begin position="323"/>
        <end position="379"/>
    </location>
</feature>
<gene>
    <name evidence="6" type="primary">URH1</name>
    <name evidence="6" type="ORF">OC842_001875</name>
</gene>
<evidence type="ECO:0000256" key="1">
    <source>
        <dbReference type="ARBA" id="ARBA00009176"/>
    </source>
</evidence>
<dbReference type="Pfam" id="PF01156">
    <property type="entry name" value="IU_nuc_hydro"/>
    <property type="match status" value="1"/>
</dbReference>
<accession>A0AAN6GGR3</accession>
<feature type="domain" description="Inosine/uridine-preferring nucleoside hydrolase" evidence="5">
    <location>
        <begin position="21"/>
        <end position="460"/>
    </location>
</feature>
<dbReference type="InterPro" id="IPR023186">
    <property type="entry name" value="IUNH"/>
</dbReference>
<dbReference type="GO" id="GO:0005829">
    <property type="term" value="C:cytosol"/>
    <property type="evidence" value="ECO:0007669"/>
    <property type="project" value="TreeGrafter"/>
</dbReference>